<name>A0A540WZ31_9BACT</name>
<protein>
    <submittedName>
        <fullName evidence="1">Uncharacterized protein</fullName>
    </submittedName>
</protein>
<dbReference type="Pfam" id="PF26211">
    <property type="entry name" value="Phage_phiTE_072"/>
    <property type="match status" value="1"/>
</dbReference>
<dbReference type="EMBL" id="VIFM01000074">
    <property type="protein sequence ID" value="TQF14223.1"/>
    <property type="molecule type" value="Genomic_DNA"/>
</dbReference>
<dbReference type="OrthoDB" id="2663163at2"/>
<keyword evidence="2" id="KW-1185">Reference proteome</keyword>
<accession>A0A540WZ31</accession>
<sequence length="190" mass="22204">MRELTVWQYRLLTPEGSWLADVILRSDGYFSTVSDYGNYAFRWTAPGMPFRDFVVRIGGRDDRSYVCSKLGTSDWWDGAATLKGIREHIIEYRRRWGWTKERAAEEWEKLGLALGYYDGRDARHEVEMEEYQFHDWLRETRIDDASEFASLDYEPQLRAFCREVMPALAAAIRAQLQAESAEQAAPEVSR</sequence>
<organism evidence="1 2">
    <name type="scientific">Myxococcus llanfairpwllgwyngyllgogerychwyrndrobwllllantysiliogogogochensis</name>
    <dbReference type="NCBI Taxonomy" id="2590453"/>
    <lineage>
        <taxon>Bacteria</taxon>
        <taxon>Pseudomonadati</taxon>
        <taxon>Myxococcota</taxon>
        <taxon>Myxococcia</taxon>
        <taxon>Myxococcales</taxon>
        <taxon>Cystobacterineae</taxon>
        <taxon>Myxococcaceae</taxon>
        <taxon>Myxococcus</taxon>
    </lineage>
</organism>
<evidence type="ECO:0000313" key="1">
    <source>
        <dbReference type="EMBL" id="TQF14223.1"/>
    </source>
</evidence>
<reference evidence="1 2" key="1">
    <citation type="submission" date="2019-06" db="EMBL/GenBank/DDBJ databases">
        <authorList>
            <person name="Livingstone P."/>
            <person name="Whitworth D."/>
        </authorList>
    </citation>
    <scope>NUCLEOTIDE SEQUENCE [LARGE SCALE GENOMIC DNA]</scope>
    <source>
        <strain evidence="1 2">AM401</strain>
    </source>
</reference>
<evidence type="ECO:0000313" key="2">
    <source>
        <dbReference type="Proteomes" id="UP000315369"/>
    </source>
</evidence>
<dbReference type="RefSeq" id="WP_141644079.1">
    <property type="nucleotide sequence ID" value="NZ_VIFM01000074.1"/>
</dbReference>
<gene>
    <name evidence="1" type="ORF">FJV41_19840</name>
</gene>
<dbReference type="Proteomes" id="UP000315369">
    <property type="component" value="Unassembled WGS sequence"/>
</dbReference>
<dbReference type="AlphaFoldDB" id="A0A540WZ31"/>
<proteinExistence type="predicted"/>
<dbReference type="InterPro" id="IPR058701">
    <property type="entry name" value="PhiTE_072-like"/>
</dbReference>
<comment type="caution">
    <text evidence="1">The sequence shown here is derived from an EMBL/GenBank/DDBJ whole genome shotgun (WGS) entry which is preliminary data.</text>
</comment>